<organism evidence="4">
    <name type="scientific">Siphoviridae sp. ctz7e2</name>
    <dbReference type="NCBI Taxonomy" id="2826526"/>
    <lineage>
        <taxon>Viruses</taxon>
        <taxon>Duplodnaviria</taxon>
        <taxon>Heunggongvirae</taxon>
        <taxon>Uroviricota</taxon>
        <taxon>Caudoviricetes</taxon>
    </lineage>
</organism>
<sequence length="416" mass="44995">MSKLMEAREKAMKAAIDAQNIMIAAGEEVTYEQCKTVEKLADEVRDIDAKIAASKEAREAIAALAGNVPDDNTFDSGDDTGAKAAATFGERYTKSSTYTGWMKSNPSGLGEGTNLSLPRVKIGSLDELMISRKAPGAVLATPAAHIQPIRYPTVDMVDRRPLTLLDVIGRGQMAGNFDYVQITAMSNNAAIVKENTKKEDPLKPTSDMTTALAECRAYTFADGYEITNQLLSDAPAFASYMNTAVAYNLDTVIEDKVLNGTGTEEPTGILKTTGVQQKDYTAGADVMDLTKAIRGGRTKITQVTGNVTAVVLNPEDVEAIDLMQDGDKRFYGLGPWGIGPRTLWGAPVVESAKITKGQALMGDFNQVQLLDREGLSVLAFNQHEDYAARNRVYVRAELRAGLVIWRPNRLCLVKAA</sequence>
<keyword evidence="2" id="KW-0946">Virion</keyword>
<dbReference type="SUPFAM" id="SSF56563">
    <property type="entry name" value="Major capsid protein gp5"/>
    <property type="match status" value="1"/>
</dbReference>
<dbReference type="Gene3D" id="3.30.2320.10">
    <property type="entry name" value="hypothetical protein PF0899 domain"/>
    <property type="match status" value="1"/>
</dbReference>
<evidence type="ECO:0000256" key="1">
    <source>
        <dbReference type="ARBA" id="ARBA00004328"/>
    </source>
</evidence>
<proteinExistence type="predicted"/>
<comment type="subcellular location">
    <subcellularLocation>
        <location evidence="1">Virion</location>
    </subcellularLocation>
</comment>
<accession>A0A8S5M3V2</accession>
<evidence type="ECO:0000256" key="2">
    <source>
        <dbReference type="ARBA" id="ARBA00022844"/>
    </source>
</evidence>
<dbReference type="InterPro" id="IPR024455">
    <property type="entry name" value="Phage_capsid"/>
</dbReference>
<protein>
    <submittedName>
        <fullName evidence="4">Major capsid protein</fullName>
    </submittedName>
</protein>
<reference evidence="4" key="1">
    <citation type="journal article" date="2021" name="Proc. Natl. Acad. Sci. U.S.A.">
        <title>A Catalog of Tens of Thousands of Viruses from Human Metagenomes Reveals Hidden Associations with Chronic Diseases.</title>
        <authorList>
            <person name="Tisza M.J."/>
            <person name="Buck C.B."/>
        </authorList>
    </citation>
    <scope>NUCLEOTIDE SEQUENCE</scope>
    <source>
        <strain evidence="4">Ctz7e2</strain>
    </source>
</reference>
<dbReference type="Gene3D" id="3.30.2400.10">
    <property type="entry name" value="Major capsid protein gp5"/>
    <property type="match status" value="1"/>
</dbReference>
<dbReference type="EMBL" id="BK014810">
    <property type="protein sequence ID" value="DAD76824.1"/>
    <property type="molecule type" value="Genomic_DNA"/>
</dbReference>
<dbReference type="Pfam" id="PF05065">
    <property type="entry name" value="Phage_capsid"/>
    <property type="match status" value="1"/>
</dbReference>
<evidence type="ECO:0000259" key="3">
    <source>
        <dbReference type="Pfam" id="PF05065"/>
    </source>
</evidence>
<dbReference type="NCBIfam" id="TIGR01554">
    <property type="entry name" value="major_cap_HK97"/>
    <property type="match status" value="1"/>
</dbReference>
<dbReference type="InterPro" id="IPR054612">
    <property type="entry name" value="Phage_capsid-like_C"/>
</dbReference>
<dbReference type="GO" id="GO:0044423">
    <property type="term" value="C:virion component"/>
    <property type="evidence" value="ECO:0007669"/>
    <property type="project" value="UniProtKB-KW"/>
</dbReference>
<name>A0A8S5M3V2_9CAUD</name>
<evidence type="ECO:0000313" key="4">
    <source>
        <dbReference type="EMBL" id="DAD76824.1"/>
    </source>
</evidence>
<feature type="domain" description="Phage capsid-like C-terminal" evidence="3">
    <location>
        <begin position="162"/>
        <end position="414"/>
    </location>
</feature>